<reference evidence="2 3" key="1">
    <citation type="submission" date="2018-03" db="EMBL/GenBank/DDBJ databases">
        <title>Genomic Encyclopedia of Archaeal and Bacterial Type Strains, Phase II (KMG-II): from individual species to whole genera.</title>
        <authorList>
            <person name="Goeker M."/>
        </authorList>
    </citation>
    <scope>NUCLEOTIDE SEQUENCE [LARGE SCALE GENOMIC DNA]</scope>
    <source>
        <strain evidence="2 3">DSM 45601</strain>
    </source>
</reference>
<name>A0A2T0QDI1_9ACTN</name>
<gene>
    <name evidence="2" type="ORF">CLV72_101528</name>
</gene>
<comment type="caution">
    <text evidence="2">The sequence shown here is derived from an EMBL/GenBank/DDBJ whole genome shotgun (WGS) entry which is preliminary data.</text>
</comment>
<protein>
    <submittedName>
        <fullName evidence="2">YHS domain-containing protein</fullName>
    </submittedName>
</protein>
<dbReference type="SMART" id="SM00746">
    <property type="entry name" value="TRASH"/>
    <property type="match status" value="1"/>
</dbReference>
<proteinExistence type="predicted"/>
<dbReference type="EMBL" id="PVZC01000001">
    <property type="protein sequence ID" value="PRY01930.1"/>
    <property type="molecule type" value="Genomic_DNA"/>
</dbReference>
<evidence type="ECO:0000259" key="1">
    <source>
        <dbReference type="SMART" id="SM00746"/>
    </source>
</evidence>
<dbReference type="Proteomes" id="UP000237846">
    <property type="component" value="Unassembled WGS sequence"/>
</dbReference>
<dbReference type="InterPro" id="IPR011017">
    <property type="entry name" value="TRASH_dom"/>
</dbReference>
<dbReference type="OrthoDB" id="1438441at2"/>
<organism evidence="2 3">
    <name type="scientific">Allonocardiopsis opalescens</name>
    <dbReference type="NCBI Taxonomy" id="1144618"/>
    <lineage>
        <taxon>Bacteria</taxon>
        <taxon>Bacillati</taxon>
        <taxon>Actinomycetota</taxon>
        <taxon>Actinomycetes</taxon>
        <taxon>Streptosporangiales</taxon>
        <taxon>Allonocardiopsis</taxon>
    </lineage>
</organism>
<accession>A0A2T0QDI1</accession>
<feature type="domain" description="TRASH" evidence="1">
    <location>
        <begin position="169"/>
        <end position="207"/>
    </location>
</feature>
<dbReference type="RefSeq" id="WP_106238499.1">
    <property type="nucleotide sequence ID" value="NZ_PVZC01000001.1"/>
</dbReference>
<dbReference type="AlphaFoldDB" id="A0A2T0QDI1"/>
<keyword evidence="3" id="KW-1185">Reference proteome</keyword>
<evidence type="ECO:0000313" key="3">
    <source>
        <dbReference type="Proteomes" id="UP000237846"/>
    </source>
</evidence>
<sequence>MILIEIAHPAGALREEDRRLVAERLVGAFLTGDSGPGSAPEATLRRAATMTHVAFRELYGWHRGDGPPDPGAAPPVIASVTVPEAWREDVAPYAIGVLRSAVRQVDTARAWERRGGDLWVTVRGVPDGSIGLDGRPATADGVLAHMTEEFRAAQAAGTAPPPPDGTLLDPVCGMYVRPGKGSITLDHDGETVGFCSRGCRDSYAREHGLAPA</sequence>
<evidence type="ECO:0000313" key="2">
    <source>
        <dbReference type="EMBL" id="PRY01930.1"/>
    </source>
</evidence>